<keyword evidence="2" id="KW-1133">Transmembrane helix</keyword>
<protein>
    <submittedName>
        <fullName evidence="3">Uncharacterized protein</fullName>
    </submittedName>
</protein>
<keyword evidence="2" id="KW-0812">Transmembrane</keyword>
<dbReference type="EMBL" id="AFPU01000001">
    <property type="protein sequence ID" value="EGP93623.1"/>
    <property type="molecule type" value="Genomic_DNA"/>
</dbReference>
<comment type="caution">
    <text evidence="3">The sequence shown here is derived from an EMBL/GenBank/DDBJ whole genome shotgun (WGS) entry which is preliminary data.</text>
</comment>
<feature type="region of interest" description="Disordered" evidence="1">
    <location>
        <begin position="44"/>
        <end position="67"/>
    </location>
</feature>
<dbReference type="RefSeq" id="WP_007550420.1">
    <property type="nucleotide sequence ID" value="NZ_AFPU01000001.1"/>
</dbReference>
<evidence type="ECO:0000313" key="3">
    <source>
        <dbReference type="EMBL" id="EGP93623.1"/>
    </source>
</evidence>
<sequence>MKSATVIVYVLGAVAILGVLAGLHQIVIYQAEIAFEDFESKQKLSDIKEQPTPKPVIENKTAAETEK</sequence>
<dbReference type="Proteomes" id="UP000004440">
    <property type="component" value="Unassembled WGS sequence"/>
</dbReference>
<keyword evidence="2" id="KW-0472">Membrane</keyword>
<keyword evidence="4" id="KW-1185">Reference proteome</keyword>
<gene>
    <name evidence="3" type="ORF">MY1_0861</name>
</gene>
<evidence type="ECO:0000256" key="1">
    <source>
        <dbReference type="SAM" id="MobiDB-lite"/>
    </source>
</evidence>
<proteinExistence type="predicted"/>
<evidence type="ECO:0000256" key="2">
    <source>
        <dbReference type="SAM" id="Phobius"/>
    </source>
</evidence>
<organism evidence="3 4">
    <name type="scientific">Nitrosarchaeum koreense MY1</name>
    <dbReference type="NCBI Taxonomy" id="1001994"/>
    <lineage>
        <taxon>Archaea</taxon>
        <taxon>Nitrososphaerota</taxon>
        <taxon>Nitrososphaeria</taxon>
        <taxon>Nitrosopumilales</taxon>
        <taxon>Nitrosopumilaceae</taxon>
        <taxon>Nitrosarchaeum</taxon>
    </lineage>
</organism>
<evidence type="ECO:0000313" key="4">
    <source>
        <dbReference type="Proteomes" id="UP000004440"/>
    </source>
</evidence>
<dbReference type="STRING" id="1001994.MY1_0861"/>
<accession>F9CWH1</accession>
<dbReference type="AlphaFoldDB" id="F9CWH1"/>
<reference evidence="3 4" key="1">
    <citation type="journal article" date="2011" name="J. Bacteriol.">
        <title>Genome Sequence of an Ammonia-Oxidizing Soil Archaeon, "Candidatus Nitrosoarchaeum koreensis" MY1.</title>
        <authorList>
            <person name="Kim B.K."/>
            <person name="Jung M.Y."/>
            <person name="Yu D.S."/>
            <person name="Park S.J."/>
            <person name="Oh T.K."/>
            <person name="Rhee S.K."/>
            <person name="Kim J.F."/>
        </authorList>
    </citation>
    <scope>NUCLEOTIDE SEQUENCE [LARGE SCALE GENOMIC DNA]</scope>
    <source>
        <strain evidence="3 4">MY1</strain>
    </source>
</reference>
<name>F9CWH1_9ARCH</name>
<feature type="transmembrane region" description="Helical" evidence="2">
    <location>
        <begin position="6"/>
        <end position="23"/>
    </location>
</feature>